<evidence type="ECO:0000313" key="2">
    <source>
        <dbReference type="Proteomes" id="UP000241346"/>
    </source>
</evidence>
<evidence type="ECO:0000313" key="1">
    <source>
        <dbReference type="EMBL" id="PSW13227.1"/>
    </source>
</evidence>
<comment type="caution">
    <text evidence="1">The sequence shown here is derived from an EMBL/GenBank/DDBJ whole genome shotgun (WGS) entry which is preliminary data.</text>
</comment>
<sequence>MIIPYYVRIKGDERASIFNILIKMPQSRSGGRSNEIVFELDGVKNTYRNITNTMFEQAREIKWVSGDSDKRNHKKLYRYQSKITNWSLLVLLGRKVFNKLNTYQVRSKGR</sequence>
<dbReference type="EMBL" id="PYMB01000003">
    <property type="protein sequence ID" value="PSW13227.1"/>
    <property type="molecule type" value="Genomic_DNA"/>
</dbReference>
<protein>
    <submittedName>
        <fullName evidence="1">Uncharacterized protein</fullName>
    </submittedName>
</protein>
<reference evidence="1 2" key="1">
    <citation type="submission" date="2018-03" db="EMBL/GenBank/DDBJ databases">
        <title>Whole genome sequencing of Histamine producing bacteria.</title>
        <authorList>
            <person name="Butler K."/>
        </authorList>
    </citation>
    <scope>NUCLEOTIDE SEQUENCE [LARGE SCALE GENOMIC DNA]</scope>
    <source>
        <strain evidence="1 2">DSM 19138</strain>
    </source>
</reference>
<dbReference type="AlphaFoldDB" id="A0A2T3NF88"/>
<proteinExistence type="predicted"/>
<dbReference type="Proteomes" id="UP000241346">
    <property type="component" value="Unassembled WGS sequence"/>
</dbReference>
<name>A0A2T3NF88_9GAMM</name>
<accession>A0A2T3NF88</accession>
<organism evidence="1 2">
    <name type="scientific">Photobacterium rosenbergii</name>
    <dbReference type="NCBI Taxonomy" id="294936"/>
    <lineage>
        <taxon>Bacteria</taxon>
        <taxon>Pseudomonadati</taxon>
        <taxon>Pseudomonadota</taxon>
        <taxon>Gammaproteobacteria</taxon>
        <taxon>Vibrionales</taxon>
        <taxon>Vibrionaceae</taxon>
        <taxon>Photobacterium</taxon>
    </lineage>
</organism>
<gene>
    <name evidence="1" type="ORF">C9J01_10250</name>
</gene>